<dbReference type="Gene3D" id="3.30.420.10">
    <property type="entry name" value="Ribonuclease H-like superfamily/Ribonuclease H"/>
    <property type="match status" value="1"/>
</dbReference>
<feature type="domain" description="CCHC-type" evidence="9">
    <location>
        <begin position="135"/>
        <end position="150"/>
    </location>
</feature>
<gene>
    <name evidence="10" type="ORF">Tci_041755</name>
</gene>
<evidence type="ECO:0000256" key="1">
    <source>
        <dbReference type="ARBA" id="ARBA00022679"/>
    </source>
</evidence>
<dbReference type="InterPro" id="IPR036875">
    <property type="entry name" value="Znf_CCHC_sf"/>
</dbReference>
<dbReference type="InterPro" id="IPR012337">
    <property type="entry name" value="RNaseH-like_sf"/>
</dbReference>
<keyword evidence="7" id="KW-0479">Metal-binding</keyword>
<dbReference type="InterPro" id="IPR043502">
    <property type="entry name" value="DNA/RNA_pol_sf"/>
</dbReference>
<keyword evidence="7" id="KW-0862">Zinc</keyword>
<dbReference type="InterPro" id="IPR036397">
    <property type="entry name" value="RNaseH_sf"/>
</dbReference>
<keyword evidence="2" id="KW-0548">Nucleotidyltransferase</keyword>
<proteinExistence type="predicted"/>
<dbReference type="GO" id="GO:0008270">
    <property type="term" value="F:zinc ion binding"/>
    <property type="evidence" value="ECO:0007669"/>
    <property type="project" value="UniProtKB-KW"/>
</dbReference>
<dbReference type="InterPro" id="IPR041373">
    <property type="entry name" value="RT_RNaseH"/>
</dbReference>
<dbReference type="PANTHER" id="PTHR37984">
    <property type="entry name" value="PROTEIN CBG26694"/>
    <property type="match status" value="1"/>
</dbReference>
<keyword evidence="4" id="KW-0255">Endonuclease</keyword>
<keyword evidence="1" id="KW-0808">Transferase</keyword>
<dbReference type="PANTHER" id="PTHR37984:SF5">
    <property type="entry name" value="PROTEIN NYNRIN-LIKE"/>
    <property type="match status" value="1"/>
</dbReference>
<feature type="compositionally biased region" description="Polar residues" evidence="8">
    <location>
        <begin position="86"/>
        <end position="96"/>
    </location>
</feature>
<dbReference type="Pfam" id="PF24626">
    <property type="entry name" value="SH3_Tf2-1"/>
    <property type="match status" value="1"/>
</dbReference>
<keyword evidence="3" id="KW-0540">Nuclease</keyword>
<dbReference type="GO" id="GO:0004519">
    <property type="term" value="F:endonuclease activity"/>
    <property type="evidence" value="ECO:0007669"/>
    <property type="project" value="UniProtKB-KW"/>
</dbReference>
<dbReference type="Pfam" id="PF08284">
    <property type="entry name" value="RVP_2"/>
    <property type="match status" value="1"/>
</dbReference>
<evidence type="ECO:0000256" key="5">
    <source>
        <dbReference type="ARBA" id="ARBA00022801"/>
    </source>
</evidence>
<keyword evidence="5" id="KW-0378">Hydrolase</keyword>
<dbReference type="SMART" id="SM00343">
    <property type="entry name" value="ZnF_C2HC"/>
    <property type="match status" value="1"/>
</dbReference>
<feature type="region of interest" description="Disordered" evidence="8">
    <location>
        <begin position="71"/>
        <end position="112"/>
    </location>
</feature>
<organism evidence="10">
    <name type="scientific">Tanacetum cinerariifolium</name>
    <name type="common">Dalmatian daisy</name>
    <name type="synonym">Chrysanthemum cinerariifolium</name>
    <dbReference type="NCBI Taxonomy" id="118510"/>
    <lineage>
        <taxon>Eukaryota</taxon>
        <taxon>Viridiplantae</taxon>
        <taxon>Streptophyta</taxon>
        <taxon>Embryophyta</taxon>
        <taxon>Tracheophyta</taxon>
        <taxon>Spermatophyta</taxon>
        <taxon>Magnoliopsida</taxon>
        <taxon>eudicotyledons</taxon>
        <taxon>Gunneridae</taxon>
        <taxon>Pentapetalae</taxon>
        <taxon>asterids</taxon>
        <taxon>campanulids</taxon>
        <taxon>Asterales</taxon>
        <taxon>Asteraceae</taxon>
        <taxon>Asteroideae</taxon>
        <taxon>Anthemideae</taxon>
        <taxon>Anthemidinae</taxon>
        <taxon>Tanacetum</taxon>
    </lineage>
</organism>
<evidence type="ECO:0000256" key="3">
    <source>
        <dbReference type="ARBA" id="ARBA00022722"/>
    </source>
</evidence>
<dbReference type="InterPro" id="IPR056924">
    <property type="entry name" value="SH3_Tf2-1"/>
</dbReference>
<evidence type="ECO:0000313" key="10">
    <source>
        <dbReference type="EMBL" id="GEU69777.1"/>
    </source>
</evidence>
<protein>
    <submittedName>
        <fullName evidence="10">Putative reverse transcriptase domain-containing protein</fullName>
    </submittedName>
</protein>
<evidence type="ECO:0000256" key="8">
    <source>
        <dbReference type="SAM" id="MobiDB-lite"/>
    </source>
</evidence>
<dbReference type="GO" id="GO:0016787">
    <property type="term" value="F:hydrolase activity"/>
    <property type="evidence" value="ECO:0007669"/>
    <property type="project" value="UniProtKB-KW"/>
</dbReference>
<dbReference type="CDD" id="cd09274">
    <property type="entry name" value="RNase_HI_RT_Ty3"/>
    <property type="match status" value="1"/>
</dbReference>
<feature type="compositionally biased region" description="Basic and acidic residues" evidence="8">
    <location>
        <begin position="73"/>
        <end position="85"/>
    </location>
</feature>
<dbReference type="GO" id="GO:0003676">
    <property type="term" value="F:nucleic acid binding"/>
    <property type="evidence" value="ECO:0007669"/>
    <property type="project" value="InterPro"/>
</dbReference>
<dbReference type="Pfam" id="PF00098">
    <property type="entry name" value="zf-CCHC"/>
    <property type="match status" value="1"/>
</dbReference>
<evidence type="ECO:0000256" key="4">
    <source>
        <dbReference type="ARBA" id="ARBA00022759"/>
    </source>
</evidence>
<evidence type="ECO:0000256" key="7">
    <source>
        <dbReference type="PROSITE-ProRule" id="PRU00047"/>
    </source>
</evidence>
<dbReference type="PROSITE" id="PS50158">
    <property type="entry name" value="ZF_CCHC"/>
    <property type="match status" value="1"/>
</dbReference>
<keyword evidence="6 10" id="KW-0695">RNA-directed DNA polymerase</keyword>
<dbReference type="SUPFAM" id="SSF57756">
    <property type="entry name" value="Retrovirus zinc finger-like domains"/>
    <property type="match status" value="1"/>
</dbReference>
<evidence type="ECO:0000256" key="2">
    <source>
        <dbReference type="ARBA" id="ARBA00022695"/>
    </source>
</evidence>
<name>A0A6L2M967_TANCI</name>
<evidence type="ECO:0000259" key="9">
    <source>
        <dbReference type="PROSITE" id="PS50158"/>
    </source>
</evidence>
<dbReference type="AlphaFoldDB" id="A0A6L2M967"/>
<accession>A0A6L2M967</accession>
<evidence type="ECO:0000256" key="6">
    <source>
        <dbReference type="ARBA" id="ARBA00022918"/>
    </source>
</evidence>
<dbReference type="SUPFAM" id="SSF56672">
    <property type="entry name" value="DNA/RNA polymerases"/>
    <property type="match status" value="1"/>
</dbReference>
<dbReference type="Pfam" id="PF17917">
    <property type="entry name" value="RT_RNaseH"/>
    <property type="match status" value="1"/>
</dbReference>
<sequence>MSGLEKDDHSFQELALMCERMFLEEAAKVERYINVLPDIIHGSVKVSKPQSMQEAIEFATEMMDKNMLTHAESQAEQKRKFDDTSRNNQHQQQPFKRNNVARAYTARPEDKKPYGGTKPLCSKCNYHYDGPYTPKCTNCKKIGHWAHDCKVQSAANNNNNQRAQWANARGNRAGNGNAVARAYVVGTARTNPNSNVVTGTFLLNNRYASILFDAGADRSFVSTAFSSLIDIILTASDHGYDVELADGRIIWMGLIDKAPMPQVRHQVLNLFETPLGGLVGYPASPQEKPRENLELLVRLPVASPSTCLRILLWKDIDVPFYLSCFFKEHSFTHQCQFLETVLLIWKQISSFQSIRLVICVLPPGPESLLLSPFLLLSASRSANAAAMPSAPISALPKGSEDFVVYCDVSIKGLGAVLMQMEKVIAYGLRQLKDHEKNYTTHDLELGAVVFALKIWRHYLYGTKYTMFIDYKSLQRILDQKELNRRQRLSLELLRDYGCKIRYHPGKENVVADALSQKERIKPLPVHALETDHMDKLTRLYLKEVVTRHGIPVSIICDRDPRFTSNFWKAFQKAMGTLLDMSTAYHPETDGNIYHASIKVAPIRGSLWSEVSITRLLGQVGDAQLTGPELIHETIEKIVSPWKGVVRFGKRGKLNLRYIGPFKVLTKVGTVAYRLKLPEHLSRVHSTFYVSNLKKCLSDEPLAISLDEVHIDDKLCFVEEPIEIIDHEVKRPVSEEVSTTLHNKRTLNKCRILSLADKAPLMGEDCNNPLFQRIQGRKKLEKRN</sequence>
<dbReference type="InterPro" id="IPR050951">
    <property type="entry name" value="Retrovirus_Pol_polyprotein"/>
</dbReference>
<reference evidence="10" key="1">
    <citation type="journal article" date="2019" name="Sci. Rep.">
        <title>Draft genome of Tanacetum cinerariifolium, the natural source of mosquito coil.</title>
        <authorList>
            <person name="Yamashiro T."/>
            <person name="Shiraishi A."/>
            <person name="Satake H."/>
            <person name="Nakayama K."/>
        </authorList>
    </citation>
    <scope>NUCLEOTIDE SEQUENCE</scope>
</reference>
<dbReference type="SUPFAM" id="SSF53098">
    <property type="entry name" value="Ribonuclease H-like"/>
    <property type="match status" value="1"/>
</dbReference>
<dbReference type="EMBL" id="BKCJ010005998">
    <property type="protein sequence ID" value="GEU69777.1"/>
    <property type="molecule type" value="Genomic_DNA"/>
</dbReference>
<keyword evidence="7" id="KW-0863">Zinc-finger</keyword>
<dbReference type="InterPro" id="IPR001878">
    <property type="entry name" value="Znf_CCHC"/>
</dbReference>
<dbReference type="GO" id="GO:0003964">
    <property type="term" value="F:RNA-directed DNA polymerase activity"/>
    <property type="evidence" value="ECO:0007669"/>
    <property type="project" value="UniProtKB-KW"/>
</dbReference>
<comment type="caution">
    <text evidence="10">The sequence shown here is derived from an EMBL/GenBank/DDBJ whole genome shotgun (WGS) entry which is preliminary data.</text>
</comment>